<comment type="subunit">
    <text evidence="3">Homodimer.</text>
</comment>
<comment type="similarity">
    <text evidence="3">Belongs to the dTDP-4-dehydrorhamnose 3,5-epimerase family.</text>
</comment>
<name>A0A7J9P7Y5_METMI</name>
<dbReference type="Pfam" id="PF00908">
    <property type="entry name" value="dTDP_sugar_isom"/>
    <property type="match status" value="1"/>
</dbReference>
<dbReference type="NCBIfam" id="TIGR01221">
    <property type="entry name" value="rmlC"/>
    <property type="match status" value="1"/>
</dbReference>
<dbReference type="CDD" id="cd00438">
    <property type="entry name" value="cupin_RmlC"/>
    <property type="match status" value="1"/>
</dbReference>
<dbReference type="GO" id="GO:0019305">
    <property type="term" value="P:dTDP-rhamnose biosynthetic process"/>
    <property type="evidence" value="ECO:0007669"/>
    <property type="project" value="UniProtKB-UniRule"/>
</dbReference>
<dbReference type="AlphaFoldDB" id="A0A7J9P7Y5"/>
<comment type="caution">
    <text evidence="4">The sequence shown here is derived from an EMBL/GenBank/DDBJ whole genome shotgun (WGS) entry which is preliminary data.</text>
</comment>
<dbReference type="EC" id="5.1.3.13" evidence="3"/>
<accession>A0A7J9P7Y5</accession>
<feature type="active site" description="Proton acceptor" evidence="1">
    <location>
        <position position="63"/>
    </location>
</feature>
<dbReference type="GO" id="GO:0005829">
    <property type="term" value="C:cytosol"/>
    <property type="evidence" value="ECO:0007669"/>
    <property type="project" value="TreeGrafter"/>
</dbReference>
<dbReference type="SUPFAM" id="SSF51182">
    <property type="entry name" value="RmlC-like cupins"/>
    <property type="match status" value="1"/>
</dbReference>
<evidence type="ECO:0000256" key="1">
    <source>
        <dbReference type="PIRSR" id="PIRSR600888-1"/>
    </source>
</evidence>
<evidence type="ECO:0000256" key="2">
    <source>
        <dbReference type="PIRSR" id="PIRSR600888-3"/>
    </source>
</evidence>
<dbReference type="PANTHER" id="PTHR21047:SF2">
    <property type="entry name" value="THYMIDINE DIPHOSPHO-4-KETO-RHAMNOSE 3,5-EPIMERASE"/>
    <property type="match status" value="1"/>
</dbReference>
<dbReference type="GO" id="GO:0008830">
    <property type="term" value="F:dTDP-4-dehydrorhamnose 3,5-epimerase activity"/>
    <property type="evidence" value="ECO:0007669"/>
    <property type="project" value="UniProtKB-UniRule"/>
</dbReference>
<evidence type="ECO:0000256" key="3">
    <source>
        <dbReference type="RuleBase" id="RU364069"/>
    </source>
</evidence>
<dbReference type="Proteomes" id="UP000558015">
    <property type="component" value="Unassembled WGS sequence"/>
</dbReference>
<dbReference type="RefSeq" id="WP_181493664.1">
    <property type="nucleotide sequence ID" value="NZ_JACDUN010000001.1"/>
</dbReference>
<proteinExistence type="inferred from homology"/>
<reference evidence="4 5" key="1">
    <citation type="submission" date="2020-07" db="EMBL/GenBank/DDBJ databases">
        <title>Genomic Encyclopedia of Type Strains, Phase IV (KMG-V): Genome sequencing to study the core and pangenomes of soil and plant-associated prokaryotes.</title>
        <authorList>
            <person name="Whitman W."/>
        </authorList>
    </citation>
    <scope>NUCLEOTIDE SEQUENCE [LARGE SCALE GENOMIC DNA]</scope>
    <source>
        <strain evidence="4 5">C12</strain>
    </source>
</reference>
<comment type="pathway">
    <text evidence="3">Carbohydrate biosynthesis; dTDP-L-rhamnose biosynthesis.</text>
</comment>
<dbReference type="UniPathway" id="UPA00124"/>
<comment type="catalytic activity">
    <reaction evidence="3">
        <text>dTDP-4-dehydro-6-deoxy-alpha-D-glucose = dTDP-4-dehydro-beta-L-rhamnose</text>
        <dbReference type="Rhea" id="RHEA:16969"/>
        <dbReference type="ChEBI" id="CHEBI:57649"/>
        <dbReference type="ChEBI" id="CHEBI:62830"/>
        <dbReference type="EC" id="5.1.3.13"/>
    </reaction>
</comment>
<gene>
    <name evidence="4" type="ORF">HNP93_001537</name>
</gene>
<dbReference type="InterPro" id="IPR014710">
    <property type="entry name" value="RmlC-like_jellyroll"/>
</dbReference>
<protein>
    <recommendedName>
        <fullName evidence="3">dTDP-4-dehydrorhamnose 3,5-epimerase</fullName>
        <ecNumber evidence="3">5.1.3.13</ecNumber>
    </recommendedName>
    <alternativeName>
        <fullName evidence="3">Thymidine diphospho-4-keto-rhamnose 3,5-epimerase</fullName>
    </alternativeName>
</protein>
<dbReference type="PANTHER" id="PTHR21047">
    <property type="entry name" value="DTDP-6-DEOXY-D-GLUCOSE-3,5 EPIMERASE"/>
    <property type="match status" value="1"/>
</dbReference>
<dbReference type="GO" id="GO:0000271">
    <property type="term" value="P:polysaccharide biosynthetic process"/>
    <property type="evidence" value="ECO:0007669"/>
    <property type="project" value="TreeGrafter"/>
</dbReference>
<comment type="function">
    <text evidence="3">Catalyzes the epimerization of the C3' and C5'positions of dTDP-6-deoxy-D-xylo-4-hexulose, forming dTDP-6-deoxy-L-lyxo-4-hexulose.</text>
</comment>
<dbReference type="InterPro" id="IPR000888">
    <property type="entry name" value="RmlC-like"/>
</dbReference>
<dbReference type="InterPro" id="IPR011051">
    <property type="entry name" value="RmlC_Cupin_sf"/>
</dbReference>
<dbReference type="Gene3D" id="2.60.120.10">
    <property type="entry name" value="Jelly Rolls"/>
    <property type="match status" value="1"/>
</dbReference>
<evidence type="ECO:0000313" key="4">
    <source>
        <dbReference type="EMBL" id="MBA2858836.1"/>
    </source>
</evidence>
<evidence type="ECO:0000313" key="5">
    <source>
        <dbReference type="Proteomes" id="UP000558015"/>
    </source>
</evidence>
<keyword evidence="3 4" id="KW-0413">Isomerase</keyword>
<dbReference type="EMBL" id="JACDUN010000001">
    <property type="protein sequence ID" value="MBA2858836.1"/>
    <property type="molecule type" value="Genomic_DNA"/>
</dbReference>
<feature type="active site" description="Proton donor" evidence="1">
    <location>
        <position position="133"/>
    </location>
</feature>
<feature type="site" description="Participates in a stacking interaction with the thymidine ring of dTDP-4-oxo-6-deoxyglucose" evidence="2">
    <location>
        <position position="139"/>
    </location>
</feature>
<sequence>MPFIFKNLEIPEVILVEPRVFPDERGFFLESYKSSDFFNAGITENFVQDNHSKSKYGVLRGVHFQKNPKAQGKLVRCINGEIFDVAVDLRKNSPNYGKWVGETLSEENKKMLYIPKGFAHGFCVLSSEAEIIYKCTEEYAPEYDAGIFWNDETVGIDWPISDPIISEKDSKLPNLNDSDICFRFGDE</sequence>
<organism evidence="4 5">
    <name type="scientific">Methanococcus maripaludis</name>
    <name type="common">Methanococcus deltae</name>
    <dbReference type="NCBI Taxonomy" id="39152"/>
    <lineage>
        <taxon>Archaea</taxon>
        <taxon>Methanobacteriati</taxon>
        <taxon>Methanobacteriota</taxon>
        <taxon>Methanomada group</taxon>
        <taxon>Methanococci</taxon>
        <taxon>Methanococcales</taxon>
        <taxon>Methanococcaceae</taxon>
        <taxon>Methanococcus</taxon>
    </lineage>
</organism>